<feature type="domain" description="Ketoreductase" evidence="2">
    <location>
        <begin position="33"/>
        <end position="218"/>
    </location>
</feature>
<dbReference type="OrthoDB" id="1933717at2759"/>
<dbReference type="InterPro" id="IPR057326">
    <property type="entry name" value="KR_dom"/>
</dbReference>
<dbReference type="PRINTS" id="PR00081">
    <property type="entry name" value="GDHRDH"/>
</dbReference>
<dbReference type="SMART" id="SM00822">
    <property type="entry name" value="PKS_KR"/>
    <property type="match status" value="1"/>
</dbReference>
<keyword evidence="1" id="KW-0560">Oxidoreductase</keyword>
<sequence length="286" mass="30990">MLSAADLPRPTATYHTNTYERLSCDHGFNGQGKTVFITGGAGGIGYHTAEAFAQANVARIAIIARSADALDEAKKTLEGAYPQTQVLTYCASITDTSKMTAIFHELGQVDVVVLNAAVAHRRATASEIDVSEIQDAFDINTVAAFHIISTYLKTSMDLVDGKTVISVSAFAAYLGSPYRIGYGPSKAAAAQMIQQFAAEQANNDVRLFSYHPGSIYTPGVAQNIPKHMIAWDDDKLPAHFARWLAGPQSSFLNGRFVWANWDVDELVALEARVEREPAFLTIGLIM</sequence>
<dbReference type="Pfam" id="PF00106">
    <property type="entry name" value="adh_short"/>
    <property type="match status" value="1"/>
</dbReference>
<dbReference type="InterPro" id="IPR002347">
    <property type="entry name" value="SDR_fam"/>
</dbReference>
<dbReference type="STRING" id="1531966.A0A0A1SPA4"/>
<dbReference type="SUPFAM" id="SSF51735">
    <property type="entry name" value="NAD(P)-binding Rossmann-fold domains"/>
    <property type="match status" value="1"/>
</dbReference>
<dbReference type="CDD" id="cd05233">
    <property type="entry name" value="SDR_c"/>
    <property type="match status" value="1"/>
</dbReference>
<dbReference type="EMBL" id="CDHN01000001">
    <property type="protein sequence ID" value="CEJ79821.1"/>
    <property type="molecule type" value="Genomic_DNA"/>
</dbReference>
<dbReference type="InterPro" id="IPR036291">
    <property type="entry name" value="NAD(P)-bd_dom_sf"/>
</dbReference>
<gene>
    <name evidence="3" type="ORF">VHEMI00038</name>
</gene>
<evidence type="ECO:0000256" key="1">
    <source>
        <dbReference type="ARBA" id="ARBA00023002"/>
    </source>
</evidence>
<protein>
    <recommendedName>
        <fullName evidence="2">Ketoreductase domain-containing protein</fullName>
    </recommendedName>
</protein>
<evidence type="ECO:0000313" key="4">
    <source>
        <dbReference type="Proteomes" id="UP000039046"/>
    </source>
</evidence>
<dbReference type="Gene3D" id="3.40.50.720">
    <property type="entry name" value="NAD(P)-binding Rossmann-like Domain"/>
    <property type="match status" value="1"/>
</dbReference>
<organism evidence="3 4">
    <name type="scientific">[Torrubiella] hemipterigena</name>
    <dbReference type="NCBI Taxonomy" id="1531966"/>
    <lineage>
        <taxon>Eukaryota</taxon>
        <taxon>Fungi</taxon>
        <taxon>Dikarya</taxon>
        <taxon>Ascomycota</taxon>
        <taxon>Pezizomycotina</taxon>
        <taxon>Sordariomycetes</taxon>
        <taxon>Hypocreomycetidae</taxon>
        <taxon>Hypocreales</taxon>
        <taxon>Clavicipitaceae</taxon>
        <taxon>Clavicipitaceae incertae sedis</taxon>
        <taxon>'Torrubiella' clade</taxon>
    </lineage>
</organism>
<keyword evidence="4" id="KW-1185">Reference proteome</keyword>
<proteinExistence type="predicted"/>
<dbReference type="AlphaFoldDB" id="A0A0A1SPA4"/>
<dbReference type="HOGENOM" id="CLU_010194_8_2_1"/>
<dbReference type="GO" id="GO:0006666">
    <property type="term" value="P:3-keto-sphinganine metabolic process"/>
    <property type="evidence" value="ECO:0007669"/>
    <property type="project" value="TreeGrafter"/>
</dbReference>
<name>A0A0A1SPA4_9HYPO</name>
<dbReference type="GO" id="GO:0047560">
    <property type="term" value="F:3-dehydrosphinganine reductase activity"/>
    <property type="evidence" value="ECO:0007669"/>
    <property type="project" value="TreeGrafter"/>
</dbReference>
<reference evidence="3 4" key="1">
    <citation type="journal article" date="2015" name="Genome Announc.">
        <title>Draft Genome Sequence and Gene Annotation of the Entomopathogenic Fungus Verticillium hemipterigenum.</title>
        <authorList>
            <person name="Horn F."/>
            <person name="Habel A."/>
            <person name="Scharf D.H."/>
            <person name="Dworschak J."/>
            <person name="Brakhage A.A."/>
            <person name="Guthke R."/>
            <person name="Hertweck C."/>
            <person name="Linde J."/>
        </authorList>
    </citation>
    <scope>NUCLEOTIDE SEQUENCE [LARGE SCALE GENOMIC DNA]</scope>
</reference>
<dbReference type="GO" id="GO:0030148">
    <property type="term" value="P:sphingolipid biosynthetic process"/>
    <property type="evidence" value="ECO:0007669"/>
    <property type="project" value="TreeGrafter"/>
</dbReference>
<dbReference type="PANTHER" id="PTHR43550">
    <property type="entry name" value="3-KETODIHYDROSPHINGOSINE REDUCTASE"/>
    <property type="match status" value="1"/>
</dbReference>
<accession>A0A0A1SPA4</accession>
<evidence type="ECO:0000313" key="3">
    <source>
        <dbReference type="EMBL" id="CEJ79821.1"/>
    </source>
</evidence>
<dbReference type="Proteomes" id="UP000039046">
    <property type="component" value="Unassembled WGS sequence"/>
</dbReference>
<dbReference type="PANTHER" id="PTHR43550:SF3">
    <property type="entry name" value="3-KETODIHYDROSPHINGOSINE REDUCTASE"/>
    <property type="match status" value="1"/>
</dbReference>
<dbReference type="GO" id="GO:0005789">
    <property type="term" value="C:endoplasmic reticulum membrane"/>
    <property type="evidence" value="ECO:0007669"/>
    <property type="project" value="TreeGrafter"/>
</dbReference>
<evidence type="ECO:0000259" key="2">
    <source>
        <dbReference type="SMART" id="SM00822"/>
    </source>
</evidence>